<keyword evidence="1" id="KW-1133">Transmembrane helix</keyword>
<evidence type="ECO:0000256" key="1">
    <source>
        <dbReference type="SAM" id="Phobius"/>
    </source>
</evidence>
<dbReference type="InterPro" id="IPR007445">
    <property type="entry name" value="PilO"/>
</dbReference>
<comment type="caution">
    <text evidence="2">The sequence shown here is derived from an EMBL/GenBank/DDBJ whole genome shotgun (WGS) entry which is preliminary data.</text>
</comment>
<protein>
    <recommendedName>
        <fullName evidence="4">Pilus assembly protein PilO</fullName>
    </recommendedName>
</protein>
<evidence type="ECO:0008006" key="4">
    <source>
        <dbReference type="Google" id="ProtNLM"/>
    </source>
</evidence>
<dbReference type="Gene3D" id="3.30.70.60">
    <property type="match status" value="1"/>
</dbReference>
<dbReference type="GO" id="GO:0043107">
    <property type="term" value="P:type IV pilus-dependent motility"/>
    <property type="evidence" value="ECO:0007669"/>
    <property type="project" value="InterPro"/>
</dbReference>
<keyword evidence="1" id="KW-0472">Membrane</keyword>
<sequence length="175" mass="18414">MNKKDINLILPAVTIVLAIGAYFLCSNYLMPTISENLAKVSAYNQDISAAEEKISSISTTEKIISQMSDTVNNLLIAIPDSVDAPNVIAEVETVANKNQVALSSMTPPAVSAGNASNSGMAVNVSVSGTYTNVKSFINSLETSIRFSKISNISISSSNEGISAAINFNVYSRPAS</sequence>
<keyword evidence="1" id="KW-0812">Transmembrane</keyword>
<dbReference type="EMBL" id="PEXI01000026">
    <property type="protein sequence ID" value="PIU24497.1"/>
    <property type="molecule type" value="Genomic_DNA"/>
</dbReference>
<reference evidence="3" key="1">
    <citation type="submission" date="2017-09" db="EMBL/GenBank/DDBJ databases">
        <title>Depth-based differentiation of microbial function through sediment-hosted aquifers and enrichment of novel symbionts in the deep terrestrial subsurface.</title>
        <authorList>
            <person name="Probst A.J."/>
            <person name="Ladd B."/>
            <person name="Jarett J.K."/>
            <person name="Geller-Mcgrath D.E."/>
            <person name="Sieber C.M.K."/>
            <person name="Emerson J.B."/>
            <person name="Anantharaman K."/>
            <person name="Thomas B.C."/>
            <person name="Malmstrom R."/>
            <person name="Stieglmeier M."/>
            <person name="Klingl A."/>
            <person name="Woyke T."/>
            <person name="Ryan C.M."/>
            <person name="Banfield J.F."/>
        </authorList>
    </citation>
    <scope>NUCLEOTIDE SEQUENCE [LARGE SCALE GENOMIC DNA]</scope>
</reference>
<dbReference type="Pfam" id="PF04350">
    <property type="entry name" value="PilO"/>
    <property type="match status" value="1"/>
</dbReference>
<gene>
    <name evidence="2" type="ORF">COT12_00720</name>
</gene>
<name>A0A2M6YCS7_9BACT</name>
<evidence type="ECO:0000313" key="2">
    <source>
        <dbReference type="EMBL" id="PIU24497.1"/>
    </source>
</evidence>
<dbReference type="GO" id="GO:0043683">
    <property type="term" value="P:type IV pilus assembly"/>
    <property type="evidence" value="ECO:0007669"/>
    <property type="project" value="InterPro"/>
</dbReference>
<accession>A0A2M6YCS7</accession>
<dbReference type="AlphaFoldDB" id="A0A2M6YCS7"/>
<feature type="transmembrane region" description="Helical" evidence="1">
    <location>
        <begin position="6"/>
        <end position="25"/>
    </location>
</feature>
<evidence type="ECO:0000313" key="3">
    <source>
        <dbReference type="Proteomes" id="UP000229896"/>
    </source>
</evidence>
<proteinExistence type="predicted"/>
<dbReference type="Proteomes" id="UP000229896">
    <property type="component" value="Unassembled WGS sequence"/>
</dbReference>
<dbReference type="InterPro" id="IPR014717">
    <property type="entry name" value="Transl_elong_EF1B/ribsomal_bS6"/>
</dbReference>
<organism evidence="2 3">
    <name type="scientific">Candidatus Berkelbacteria bacterium CG08_land_8_20_14_0_20_39_8</name>
    <dbReference type="NCBI Taxonomy" id="1974511"/>
    <lineage>
        <taxon>Bacteria</taxon>
        <taxon>Candidatus Berkelbacteria</taxon>
    </lineage>
</organism>